<dbReference type="AlphaFoldDB" id="A0A917D5L0"/>
<dbReference type="Proteomes" id="UP000637643">
    <property type="component" value="Unassembled WGS sequence"/>
</dbReference>
<proteinExistence type="predicted"/>
<keyword evidence="1" id="KW-0645">Protease</keyword>
<gene>
    <name evidence="1" type="ORF">GCM10010912_64960</name>
</gene>
<keyword evidence="2" id="KW-1185">Reference proteome</keyword>
<protein>
    <submittedName>
        <fullName evidence="1">Spore protease YyaC</fullName>
    </submittedName>
</protein>
<organism evidence="1 2">
    <name type="scientific">Paenibacillus albidus</name>
    <dbReference type="NCBI Taxonomy" id="2041023"/>
    <lineage>
        <taxon>Bacteria</taxon>
        <taxon>Bacillati</taxon>
        <taxon>Bacillota</taxon>
        <taxon>Bacilli</taxon>
        <taxon>Bacillales</taxon>
        <taxon>Paenibacillaceae</taxon>
        <taxon>Paenibacillus</taxon>
    </lineage>
</organism>
<dbReference type="GO" id="GO:0006508">
    <property type="term" value="P:proteolysis"/>
    <property type="evidence" value="ECO:0007669"/>
    <property type="project" value="UniProtKB-KW"/>
</dbReference>
<dbReference type="EMBL" id="BMKR01000053">
    <property type="protein sequence ID" value="GGG11558.1"/>
    <property type="molecule type" value="Genomic_DNA"/>
</dbReference>
<name>A0A917D5L0_9BACL</name>
<reference evidence="1" key="1">
    <citation type="journal article" date="2014" name="Int. J. Syst. Evol. Microbiol.">
        <title>Complete genome sequence of Corynebacterium casei LMG S-19264T (=DSM 44701T), isolated from a smear-ripened cheese.</title>
        <authorList>
            <consortium name="US DOE Joint Genome Institute (JGI-PGF)"/>
            <person name="Walter F."/>
            <person name="Albersmeier A."/>
            <person name="Kalinowski J."/>
            <person name="Ruckert C."/>
        </authorList>
    </citation>
    <scope>NUCLEOTIDE SEQUENCE</scope>
    <source>
        <strain evidence="1">CGMCC 1.16134</strain>
    </source>
</reference>
<comment type="caution">
    <text evidence="1">The sequence shown here is derived from an EMBL/GenBank/DDBJ whole genome shotgun (WGS) entry which is preliminary data.</text>
</comment>
<dbReference type="GO" id="GO:0008233">
    <property type="term" value="F:peptidase activity"/>
    <property type="evidence" value="ECO:0007669"/>
    <property type="project" value="UniProtKB-KW"/>
</dbReference>
<sequence>MAIREQASRKRIKMDAGELVRFFRDIASRHPAETVTFLCIGTDRSTGDALGPLTGSGLQEYGFPHVMGTLPFPCDADNLVARITEIPPDHIIIAIDASLGPPHALGAFFAAQEPLQPAQSIGLSLPAIGHYSVAAIVDLHGPKPYRTLQTTPLYRVMGMAGQIATAAAKGFGLEK</sequence>
<dbReference type="InterPro" id="IPR009665">
    <property type="entry name" value="YyaC"/>
</dbReference>
<evidence type="ECO:0000313" key="2">
    <source>
        <dbReference type="Proteomes" id="UP000637643"/>
    </source>
</evidence>
<dbReference type="Pfam" id="PF06866">
    <property type="entry name" value="DUF1256"/>
    <property type="match status" value="1"/>
</dbReference>
<evidence type="ECO:0000313" key="1">
    <source>
        <dbReference type="EMBL" id="GGG11558.1"/>
    </source>
</evidence>
<keyword evidence="1" id="KW-0378">Hydrolase</keyword>
<dbReference type="NCBIfam" id="TIGR02841">
    <property type="entry name" value="spore_YyaC"/>
    <property type="match status" value="1"/>
</dbReference>
<dbReference type="SUPFAM" id="SSF53163">
    <property type="entry name" value="HybD-like"/>
    <property type="match status" value="1"/>
</dbReference>
<dbReference type="RefSeq" id="WP_189032123.1">
    <property type="nucleotide sequence ID" value="NZ_BMKR01000053.1"/>
</dbReference>
<dbReference type="InterPro" id="IPR023430">
    <property type="entry name" value="Pept_HybD-like_dom_sf"/>
</dbReference>
<accession>A0A917D5L0</accession>
<reference evidence="1" key="2">
    <citation type="submission" date="2020-09" db="EMBL/GenBank/DDBJ databases">
        <authorList>
            <person name="Sun Q."/>
            <person name="Zhou Y."/>
        </authorList>
    </citation>
    <scope>NUCLEOTIDE SEQUENCE</scope>
    <source>
        <strain evidence="1">CGMCC 1.16134</strain>
    </source>
</reference>